<dbReference type="EMBL" id="JASAOG010000002">
    <property type="protein sequence ID" value="KAK0069689.1"/>
    <property type="molecule type" value="Genomic_DNA"/>
</dbReference>
<dbReference type="GO" id="GO:0015149">
    <property type="term" value="F:hexose transmembrane transporter activity"/>
    <property type="evidence" value="ECO:0007669"/>
    <property type="project" value="TreeGrafter"/>
</dbReference>
<dbReference type="PANTHER" id="PTHR23503">
    <property type="entry name" value="SOLUTE CARRIER FAMILY 2"/>
    <property type="match status" value="1"/>
</dbReference>
<evidence type="ECO:0000313" key="8">
    <source>
        <dbReference type="Proteomes" id="UP001233172"/>
    </source>
</evidence>
<keyword evidence="4 6" id="KW-1133">Transmembrane helix</keyword>
<evidence type="ECO:0000256" key="4">
    <source>
        <dbReference type="ARBA" id="ARBA00022989"/>
    </source>
</evidence>
<keyword evidence="7" id="KW-0762">Sugar transport</keyword>
<feature type="transmembrane region" description="Helical" evidence="6">
    <location>
        <begin position="154"/>
        <end position="172"/>
    </location>
</feature>
<dbReference type="PRINTS" id="PR00171">
    <property type="entry name" value="SUGRTRNSPORT"/>
</dbReference>
<dbReference type="InterPro" id="IPR005828">
    <property type="entry name" value="MFS_sugar_transport-like"/>
</dbReference>
<feature type="transmembrane region" description="Helical" evidence="6">
    <location>
        <begin position="123"/>
        <end position="142"/>
    </location>
</feature>
<dbReference type="AlphaFoldDB" id="A0AAD8CBA0"/>
<proteinExistence type="predicted"/>
<comment type="caution">
    <text evidence="7">The sequence shown here is derived from an EMBL/GenBank/DDBJ whole genome shotgun (WGS) entry which is preliminary data.</text>
</comment>
<dbReference type="GO" id="GO:0016020">
    <property type="term" value="C:membrane"/>
    <property type="evidence" value="ECO:0007669"/>
    <property type="project" value="UniProtKB-SubCell"/>
</dbReference>
<keyword evidence="8" id="KW-1185">Reference proteome</keyword>
<dbReference type="SUPFAM" id="SSF103473">
    <property type="entry name" value="MFS general substrate transporter"/>
    <property type="match status" value="1"/>
</dbReference>
<dbReference type="InterPro" id="IPR003663">
    <property type="entry name" value="Sugar/inositol_transpt"/>
</dbReference>
<sequence>MEAMKKERQDLRNSPKVTKVRGVYTLACLSAIHQVHKGQQLLVYLILKLIFFIFQDSHHLPYASQGLKWFSVLDLMRTSDLRWPLIICIVLQMSQQFSGINAVVYYSTSIFISAGLSKETSQYAMVATGVVKVMMTFISALIMDREGRRTLHMIGLVGMCISSVVLVVFLSLQKTLPWLSYISIVAVIIYTCLFATGPGPIPWFMVTEMFAQGPRSAAVSDDQLAVQLCCWLSVSYFTKSLETFSPFCLSPSCCSSSSPVGLSQRPKAKVFLRLPSCLNLSLWIDQNPEIPTKAQRTDTAPKS</sequence>
<gene>
    <name evidence="7" type="ORF">Bpfe_000866</name>
</gene>
<evidence type="ECO:0000256" key="3">
    <source>
        <dbReference type="ARBA" id="ARBA00022692"/>
    </source>
</evidence>
<dbReference type="InterPro" id="IPR045263">
    <property type="entry name" value="GLUT"/>
</dbReference>
<organism evidence="7 8">
    <name type="scientific">Biomphalaria pfeifferi</name>
    <name type="common">Bloodfluke planorb</name>
    <name type="synonym">Freshwater snail</name>
    <dbReference type="NCBI Taxonomy" id="112525"/>
    <lineage>
        <taxon>Eukaryota</taxon>
        <taxon>Metazoa</taxon>
        <taxon>Spiralia</taxon>
        <taxon>Lophotrochozoa</taxon>
        <taxon>Mollusca</taxon>
        <taxon>Gastropoda</taxon>
        <taxon>Heterobranchia</taxon>
        <taxon>Euthyneura</taxon>
        <taxon>Panpulmonata</taxon>
        <taxon>Hygrophila</taxon>
        <taxon>Lymnaeoidea</taxon>
        <taxon>Planorbidae</taxon>
        <taxon>Biomphalaria</taxon>
    </lineage>
</organism>
<comment type="subcellular location">
    <subcellularLocation>
        <location evidence="1">Membrane</location>
        <topology evidence="1">Multi-pass membrane protein</topology>
    </subcellularLocation>
</comment>
<keyword evidence="2" id="KW-0813">Transport</keyword>
<name>A0AAD8CBA0_BIOPF</name>
<accession>A0AAD8CBA0</accession>
<reference evidence="7" key="1">
    <citation type="journal article" date="2023" name="PLoS Negl. Trop. Dis.">
        <title>A genome sequence for Biomphalaria pfeifferi, the major vector snail for the human-infecting parasite Schistosoma mansoni.</title>
        <authorList>
            <person name="Bu L."/>
            <person name="Lu L."/>
            <person name="Laidemitt M.R."/>
            <person name="Zhang S.M."/>
            <person name="Mutuku M."/>
            <person name="Mkoji G."/>
            <person name="Steinauer M."/>
            <person name="Loker E.S."/>
        </authorList>
    </citation>
    <scope>NUCLEOTIDE SEQUENCE</scope>
    <source>
        <strain evidence="7">KasaAsao</strain>
    </source>
</reference>
<evidence type="ECO:0000256" key="1">
    <source>
        <dbReference type="ARBA" id="ARBA00004141"/>
    </source>
</evidence>
<dbReference type="PANTHER" id="PTHR23503:SF8">
    <property type="entry name" value="FACILITATED GLUCOSE TRANSPORTER PROTEIN 1"/>
    <property type="match status" value="1"/>
</dbReference>
<reference evidence="7" key="2">
    <citation type="submission" date="2023-04" db="EMBL/GenBank/DDBJ databases">
        <authorList>
            <person name="Bu L."/>
            <person name="Lu L."/>
            <person name="Laidemitt M.R."/>
            <person name="Zhang S.M."/>
            <person name="Mutuku M."/>
            <person name="Mkoji G."/>
            <person name="Steinauer M."/>
            <person name="Loker E.S."/>
        </authorList>
    </citation>
    <scope>NUCLEOTIDE SEQUENCE</scope>
    <source>
        <strain evidence="7">KasaAsao</strain>
        <tissue evidence="7">Whole Snail</tissue>
    </source>
</reference>
<feature type="transmembrane region" description="Helical" evidence="6">
    <location>
        <begin position="178"/>
        <end position="196"/>
    </location>
</feature>
<evidence type="ECO:0000256" key="6">
    <source>
        <dbReference type="SAM" id="Phobius"/>
    </source>
</evidence>
<protein>
    <submittedName>
        <fullName evidence="7">Solute carrier family 2 facilitated glucose transporter member 1</fullName>
    </submittedName>
</protein>
<evidence type="ECO:0000256" key="5">
    <source>
        <dbReference type="ARBA" id="ARBA00023136"/>
    </source>
</evidence>
<evidence type="ECO:0000256" key="2">
    <source>
        <dbReference type="ARBA" id="ARBA00022448"/>
    </source>
</evidence>
<dbReference type="Gene3D" id="1.20.1250.20">
    <property type="entry name" value="MFS general substrate transporter like domains"/>
    <property type="match status" value="1"/>
</dbReference>
<keyword evidence="5 6" id="KW-0472">Membrane</keyword>
<dbReference type="InterPro" id="IPR036259">
    <property type="entry name" value="MFS_trans_sf"/>
</dbReference>
<keyword evidence="3 6" id="KW-0812">Transmembrane</keyword>
<dbReference type="Proteomes" id="UP001233172">
    <property type="component" value="Unassembled WGS sequence"/>
</dbReference>
<evidence type="ECO:0000313" key="7">
    <source>
        <dbReference type="EMBL" id="KAK0069689.1"/>
    </source>
</evidence>
<dbReference type="Pfam" id="PF00083">
    <property type="entry name" value="Sugar_tr"/>
    <property type="match status" value="1"/>
</dbReference>